<dbReference type="Proteomes" id="UP000308838">
    <property type="component" value="Unassembled WGS sequence"/>
</dbReference>
<dbReference type="AlphaFoldDB" id="A0A4U7BHD2"/>
<dbReference type="PROSITE" id="PS51257">
    <property type="entry name" value="PROKAR_LIPOPROTEIN"/>
    <property type="match status" value="1"/>
</dbReference>
<name>A0A4U7BHD2_9BACT</name>
<keyword evidence="5" id="KW-1185">Reference proteome</keyword>
<protein>
    <recommendedName>
        <fullName evidence="3">Outer membrane protein assembly factor BamE domain-containing protein</fullName>
    </recommendedName>
</protein>
<reference evidence="4 5" key="1">
    <citation type="submission" date="2018-05" db="EMBL/GenBank/DDBJ databases">
        <title>Novel Campyloabacter and Helicobacter Species and Strains.</title>
        <authorList>
            <person name="Mannion A.J."/>
            <person name="Shen Z."/>
            <person name="Fox J.G."/>
        </authorList>
    </citation>
    <scope>NUCLEOTIDE SEQUENCE [LARGE SCALE GENOMIC DNA]</scope>
    <source>
        <strain evidence="5">MIT17-664</strain>
    </source>
</reference>
<dbReference type="InterPro" id="IPR007450">
    <property type="entry name" value="BamE_dom"/>
</dbReference>
<dbReference type="OrthoDB" id="5355798at2"/>
<dbReference type="EMBL" id="NXLZ01000007">
    <property type="protein sequence ID" value="TKX30809.1"/>
    <property type="molecule type" value="Genomic_DNA"/>
</dbReference>
<sequence>MKYILYIFLVFILGACYQKGLEVNQGKLNSIVIGKSTQEDVEKIIGYPVRKTSLGNKEVWYYDFTRISSFPGFDKDESTVFEFNKKGVVVKKYKTTGSGNSNPLLGR</sequence>
<dbReference type="Gene3D" id="3.30.1450.10">
    <property type="match status" value="1"/>
</dbReference>
<dbReference type="InterPro" id="IPR037873">
    <property type="entry name" value="BamE-like"/>
</dbReference>
<accession>A0A4U7BHD2</accession>
<keyword evidence="1" id="KW-0732">Signal</keyword>
<keyword evidence="2" id="KW-0472">Membrane</keyword>
<dbReference type="RefSeq" id="WP_137620692.1">
    <property type="nucleotide sequence ID" value="NZ_NXLZ01000007.1"/>
</dbReference>
<feature type="domain" description="Outer membrane protein assembly factor BamE" evidence="3">
    <location>
        <begin position="21"/>
        <end position="90"/>
    </location>
</feature>
<evidence type="ECO:0000259" key="3">
    <source>
        <dbReference type="Pfam" id="PF04355"/>
    </source>
</evidence>
<evidence type="ECO:0000313" key="5">
    <source>
        <dbReference type="Proteomes" id="UP000308838"/>
    </source>
</evidence>
<comment type="caution">
    <text evidence="4">The sequence shown here is derived from an EMBL/GenBank/DDBJ whole genome shotgun (WGS) entry which is preliminary data.</text>
</comment>
<proteinExistence type="predicted"/>
<evidence type="ECO:0000256" key="2">
    <source>
        <dbReference type="ARBA" id="ARBA00023136"/>
    </source>
</evidence>
<organism evidence="4 5">
    <name type="scientific">Campylobacter estrildidarum</name>
    <dbReference type="NCBI Taxonomy" id="2510189"/>
    <lineage>
        <taxon>Bacteria</taxon>
        <taxon>Pseudomonadati</taxon>
        <taxon>Campylobacterota</taxon>
        <taxon>Epsilonproteobacteria</taxon>
        <taxon>Campylobacterales</taxon>
        <taxon>Campylobacteraceae</taxon>
        <taxon>Campylobacter</taxon>
    </lineage>
</organism>
<dbReference type="Pfam" id="PF04355">
    <property type="entry name" value="BamE"/>
    <property type="match status" value="1"/>
</dbReference>
<evidence type="ECO:0000256" key="1">
    <source>
        <dbReference type="ARBA" id="ARBA00022729"/>
    </source>
</evidence>
<gene>
    <name evidence="4" type="ORF">CQA69_04940</name>
</gene>
<dbReference type="GO" id="GO:0019867">
    <property type="term" value="C:outer membrane"/>
    <property type="evidence" value="ECO:0007669"/>
    <property type="project" value="InterPro"/>
</dbReference>
<evidence type="ECO:0000313" key="4">
    <source>
        <dbReference type="EMBL" id="TKX30809.1"/>
    </source>
</evidence>